<dbReference type="InterPro" id="IPR044611">
    <property type="entry name" value="E3A/B/C-like"/>
</dbReference>
<feature type="domain" description="HECT" evidence="6">
    <location>
        <begin position="44"/>
        <end position="381"/>
    </location>
</feature>
<accession>A0A1Y2F0G4</accession>
<evidence type="ECO:0000313" key="8">
    <source>
        <dbReference type="Proteomes" id="UP000193685"/>
    </source>
</evidence>
<dbReference type="Gene3D" id="3.90.1750.10">
    <property type="entry name" value="Hect, E3 ligase catalytic domains"/>
    <property type="match status" value="1"/>
</dbReference>
<comment type="catalytic activity">
    <reaction evidence="1">
        <text>S-ubiquitinyl-[E2 ubiquitin-conjugating enzyme]-L-cysteine + [acceptor protein]-L-lysine = [E2 ubiquitin-conjugating enzyme]-L-cysteine + N(6)-ubiquitinyl-[acceptor protein]-L-lysine.</text>
        <dbReference type="EC" id="2.3.2.26"/>
    </reaction>
</comment>
<evidence type="ECO:0000256" key="1">
    <source>
        <dbReference type="ARBA" id="ARBA00000885"/>
    </source>
</evidence>
<dbReference type="GO" id="GO:0061630">
    <property type="term" value="F:ubiquitin protein ligase activity"/>
    <property type="evidence" value="ECO:0007669"/>
    <property type="project" value="UniProtKB-EC"/>
</dbReference>
<name>A0A1Y2F0G4_PROLT</name>
<dbReference type="InterPro" id="IPR000569">
    <property type="entry name" value="HECT_dom"/>
</dbReference>
<dbReference type="FunFam" id="3.30.2410.10:FF:000011">
    <property type="entry name" value="Putative Ubiquitin-protein ligase E3C"/>
    <property type="match status" value="1"/>
</dbReference>
<dbReference type="STRING" id="56484.A0A1Y2F0G4"/>
<comment type="caution">
    <text evidence="7">The sequence shown here is derived from an EMBL/GenBank/DDBJ whole genome shotgun (WGS) entry which is preliminary data.</text>
</comment>
<dbReference type="GO" id="GO:0006511">
    <property type="term" value="P:ubiquitin-dependent protein catabolic process"/>
    <property type="evidence" value="ECO:0007669"/>
    <property type="project" value="TreeGrafter"/>
</dbReference>
<dbReference type="RefSeq" id="XP_040722960.1">
    <property type="nucleotide sequence ID" value="XM_040872185.1"/>
</dbReference>
<dbReference type="Gene3D" id="3.30.2160.10">
    <property type="entry name" value="Hect, E3 ligase catalytic domain"/>
    <property type="match status" value="1"/>
</dbReference>
<evidence type="ECO:0000313" key="7">
    <source>
        <dbReference type="EMBL" id="ORY77339.1"/>
    </source>
</evidence>
<dbReference type="SMART" id="SM00119">
    <property type="entry name" value="HECTc"/>
    <property type="match status" value="1"/>
</dbReference>
<dbReference type="CDD" id="cd00078">
    <property type="entry name" value="HECTc"/>
    <property type="match status" value="1"/>
</dbReference>
<evidence type="ECO:0000259" key="6">
    <source>
        <dbReference type="PROSITE" id="PS50237"/>
    </source>
</evidence>
<dbReference type="Gene3D" id="3.30.2410.10">
    <property type="entry name" value="Hect, E3 ligase catalytic domain"/>
    <property type="match status" value="1"/>
</dbReference>
<dbReference type="GO" id="GO:0000209">
    <property type="term" value="P:protein polyubiquitination"/>
    <property type="evidence" value="ECO:0007669"/>
    <property type="project" value="InterPro"/>
</dbReference>
<dbReference type="InterPro" id="IPR035983">
    <property type="entry name" value="Hect_E3_ubiquitin_ligase"/>
</dbReference>
<keyword evidence="8" id="KW-1185">Reference proteome</keyword>
<dbReference type="FunFam" id="3.30.2160.10:FF:000002">
    <property type="entry name" value="Putative Ubiquitin-protein ligase E3C"/>
    <property type="match status" value="1"/>
</dbReference>
<sequence>MRNLIERDAERSGFRNYWHQVSRYPVAVRREHELDDGFAVLWPAGSAIKQPLSIEYQDVFGMQEAGIDGGGLTKEFLLEACKQALHPDRGLFVETADRQLHPVTSPAARTKKALMQYEFLGRLVGKCIYEGILIDASFAPFFLLKWIGKMSYLDDLQSLDKDLYMGLLKLKDYTGNVEEDLALDFTLTETSATGTTTINLIPNGSDTPVTRLNRLQYIHLVCHYKLNARYRKQAEAFVNGLGAVLNPKWLAMFSTSELQALIGGNPVPIDVAELKRNTQYGGFSKDDATVNIFWYCLEHRFTEDERRMLIKFVTSTPRPPLLGFQMLSPKFSIRHAGTDVARLPTASTCVNLLKLPEYKDADTLEQKLRLAITGHAGFDLS</sequence>
<feature type="active site" description="Glycyl thioester intermediate" evidence="5">
    <location>
        <position position="349"/>
    </location>
</feature>
<keyword evidence="3" id="KW-0808">Transferase</keyword>
<dbReference type="PANTHER" id="PTHR45700:SF2">
    <property type="entry name" value="UBIQUITIN-PROTEIN LIGASE E3C"/>
    <property type="match status" value="1"/>
</dbReference>
<dbReference type="PANTHER" id="PTHR45700">
    <property type="entry name" value="UBIQUITIN-PROTEIN LIGASE E3C"/>
    <property type="match status" value="1"/>
</dbReference>
<dbReference type="SUPFAM" id="SSF56204">
    <property type="entry name" value="Hect, E3 ligase catalytic domain"/>
    <property type="match status" value="1"/>
</dbReference>
<dbReference type="Proteomes" id="UP000193685">
    <property type="component" value="Unassembled WGS sequence"/>
</dbReference>
<dbReference type="PROSITE" id="PS50237">
    <property type="entry name" value="HECT"/>
    <property type="match status" value="1"/>
</dbReference>
<evidence type="ECO:0000256" key="2">
    <source>
        <dbReference type="ARBA" id="ARBA00012485"/>
    </source>
</evidence>
<proteinExistence type="predicted"/>
<evidence type="ECO:0000256" key="4">
    <source>
        <dbReference type="ARBA" id="ARBA00022786"/>
    </source>
</evidence>
<dbReference type="AlphaFoldDB" id="A0A1Y2F0G4"/>
<dbReference type="OMA" id="WEANSIY"/>
<dbReference type="GeneID" id="63788784"/>
<organism evidence="7 8">
    <name type="scientific">Protomyces lactucae-debilis</name>
    <dbReference type="NCBI Taxonomy" id="2754530"/>
    <lineage>
        <taxon>Eukaryota</taxon>
        <taxon>Fungi</taxon>
        <taxon>Dikarya</taxon>
        <taxon>Ascomycota</taxon>
        <taxon>Taphrinomycotina</taxon>
        <taxon>Taphrinomycetes</taxon>
        <taxon>Taphrinales</taxon>
        <taxon>Protomycetaceae</taxon>
        <taxon>Protomyces</taxon>
    </lineage>
</organism>
<dbReference type="Pfam" id="PF00632">
    <property type="entry name" value="HECT"/>
    <property type="match status" value="1"/>
</dbReference>
<evidence type="ECO:0000256" key="5">
    <source>
        <dbReference type="PROSITE-ProRule" id="PRU00104"/>
    </source>
</evidence>
<dbReference type="EMBL" id="MCFI01000020">
    <property type="protein sequence ID" value="ORY77339.1"/>
    <property type="molecule type" value="Genomic_DNA"/>
</dbReference>
<gene>
    <name evidence="7" type="ORF">BCR37DRAFT_410844</name>
</gene>
<protein>
    <recommendedName>
        <fullName evidence="2">HECT-type E3 ubiquitin transferase</fullName>
        <ecNumber evidence="2">2.3.2.26</ecNumber>
    </recommendedName>
</protein>
<evidence type="ECO:0000256" key="3">
    <source>
        <dbReference type="ARBA" id="ARBA00022679"/>
    </source>
</evidence>
<dbReference type="OrthoDB" id="8068875at2759"/>
<dbReference type="EC" id="2.3.2.26" evidence="2"/>
<keyword evidence="4 5" id="KW-0833">Ubl conjugation pathway</keyword>
<reference evidence="7 8" key="1">
    <citation type="submission" date="2016-07" db="EMBL/GenBank/DDBJ databases">
        <title>Pervasive Adenine N6-methylation of Active Genes in Fungi.</title>
        <authorList>
            <consortium name="DOE Joint Genome Institute"/>
            <person name="Mondo S.J."/>
            <person name="Dannebaum R.O."/>
            <person name="Kuo R.C."/>
            <person name="Labutti K."/>
            <person name="Haridas S."/>
            <person name="Kuo A."/>
            <person name="Salamov A."/>
            <person name="Ahrendt S.R."/>
            <person name="Lipzen A."/>
            <person name="Sullivan W."/>
            <person name="Andreopoulos W.B."/>
            <person name="Clum A."/>
            <person name="Lindquist E."/>
            <person name="Daum C."/>
            <person name="Ramamoorthy G.K."/>
            <person name="Gryganskyi A."/>
            <person name="Culley D."/>
            <person name="Magnuson J.K."/>
            <person name="James T.Y."/>
            <person name="O'Malley M.A."/>
            <person name="Stajich J.E."/>
            <person name="Spatafora J.W."/>
            <person name="Visel A."/>
            <person name="Grigoriev I.V."/>
        </authorList>
    </citation>
    <scope>NUCLEOTIDE SEQUENCE [LARGE SCALE GENOMIC DNA]</scope>
    <source>
        <strain evidence="7 8">12-1054</strain>
    </source>
</reference>